<evidence type="ECO:0000256" key="4">
    <source>
        <dbReference type="SAM" id="MobiDB-lite"/>
    </source>
</evidence>
<dbReference type="InterPro" id="IPR042099">
    <property type="entry name" value="ANL_N_sf"/>
</dbReference>
<dbReference type="EMBL" id="BMUW01000009">
    <property type="protein sequence ID" value="GGZ66476.1"/>
    <property type="molecule type" value="Genomic_DNA"/>
</dbReference>
<evidence type="ECO:0000256" key="3">
    <source>
        <dbReference type="ARBA" id="ARBA00022553"/>
    </source>
</evidence>
<evidence type="ECO:0000313" key="6">
    <source>
        <dbReference type="EMBL" id="GGZ66476.1"/>
    </source>
</evidence>
<dbReference type="Pfam" id="PF00501">
    <property type="entry name" value="AMP-binding"/>
    <property type="match status" value="1"/>
</dbReference>
<dbReference type="InterPro" id="IPR001242">
    <property type="entry name" value="Condensation_dom"/>
</dbReference>
<dbReference type="PANTHER" id="PTHR45527:SF1">
    <property type="entry name" value="FATTY ACID SYNTHASE"/>
    <property type="match status" value="1"/>
</dbReference>
<feature type="compositionally biased region" description="Low complexity" evidence="4">
    <location>
        <begin position="563"/>
        <end position="610"/>
    </location>
</feature>
<dbReference type="InterPro" id="IPR023213">
    <property type="entry name" value="CAT-like_dom_sf"/>
</dbReference>
<reference evidence="7" key="1">
    <citation type="journal article" date="2019" name="Int. J. Syst. Evol. Microbiol.">
        <title>The Global Catalogue of Microorganisms (GCM) 10K type strain sequencing project: providing services to taxonomists for standard genome sequencing and annotation.</title>
        <authorList>
            <consortium name="The Broad Institute Genomics Platform"/>
            <consortium name="The Broad Institute Genome Sequencing Center for Infectious Disease"/>
            <person name="Wu L."/>
            <person name="Ma J."/>
        </authorList>
    </citation>
    <scope>NUCLEOTIDE SEQUENCE [LARGE SCALE GENOMIC DNA]</scope>
    <source>
        <strain evidence="7">JCM 4602</strain>
    </source>
</reference>
<keyword evidence="2" id="KW-0596">Phosphopantetheine</keyword>
<gene>
    <name evidence="6" type="ORF">GCM10010328_46870</name>
</gene>
<dbReference type="Gene3D" id="3.30.559.30">
    <property type="entry name" value="Nonribosomal peptide synthetase, condensation domain"/>
    <property type="match status" value="1"/>
</dbReference>
<dbReference type="Proteomes" id="UP000624183">
    <property type="component" value="Unassembled WGS sequence"/>
</dbReference>
<evidence type="ECO:0000259" key="5">
    <source>
        <dbReference type="PROSITE" id="PS50075"/>
    </source>
</evidence>
<dbReference type="Pfam" id="PF00668">
    <property type="entry name" value="Condensation"/>
    <property type="match status" value="1"/>
</dbReference>
<dbReference type="InterPro" id="IPR036736">
    <property type="entry name" value="ACP-like_sf"/>
</dbReference>
<proteinExistence type="predicted"/>
<dbReference type="InterPro" id="IPR020806">
    <property type="entry name" value="PKS_PP-bd"/>
</dbReference>
<keyword evidence="3" id="KW-0597">Phosphoprotein</keyword>
<dbReference type="InterPro" id="IPR009081">
    <property type="entry name" value="PP-bd_ACP"/>
</dbReference>
<comment type="caution">
    <text evidence="6">The sequence shown here is derived from an EMBL/GenBank/DDBJ whole genome shotgun (WGS) entry which is preliminary data.</text>
</comment>
<feature type="domain" description="Carrier" evidence="5">
    <location>
        <begin position="616"/>
        <end position="691"/>
    </location>
</feature>
<dbReference type="Gene3D" id="3.40.50.12780">
    <property type="entry name" value="N-terminal domain of ligase-like"/>
    <property type="match status" value="1"/>
</dbReference>
<feature type="region of interest" description="Disordered" evidence="4">
    <location>
        <begin position="555"/>
        <end position="617"/>
    </location>
</feature>
<dbReference type="InterPro" id="IPR045851">
    <property type="entry name" value="AMP-bd_C_sf"/>
</dbReference>
<dbReference type="Pfam" id="PF00550">
    <property type="entry name" value="PP-binding"/>
    <property type="match status" value="1"/>
</dbReference>
<dbReference type="SMART" id="SM00823">
    <property type="entry name" value="PKS_PP"/>
    <property type="match status" value="1"/>
</dbReference>
<dbReference type="Gene3D" id="3.30.559.10">
    <property type="entry name" value="Chloramphenicol acetyltransferase-like domain"/>
    <property type="match status" value="1"/>
</dbReference>
<dbReference type="InterPro" id="IPR000873">
    <property type="entry name" value="AMP-dep_synth/lig_dom"/>
</dbReference>
<evidence type="ECO:0000256" key="2">
    <source>
        <dbReference type="ARBA" id="ARBA00022450"/>
    </source>
</evidence>
<dbReference type="SUPFAM" id="SSF56801">
    <property type="entry name" value="Acetyl-CoA synthetase-like"/>
    <property type="match status" value="1"/>
</dbReference>
<keyword evidence="7" id="KW-1185">Reference proteome</keyword>
<evidence type="ECO:0000313" key="7">
    <source>
        <dbReference type="Proteomes" id="UP000624183"/>
    </source>
</evidence>
<evidence type="ECO:0000256" key="1">
    <source>
        <dbReference type="ARBA" id="ARBA00001957"/>
    </source>
</evidence>
<feature type="region of interest" description="Disordered" evidence="4">
    <location>
        <begin position="1"/>
        <end position="33"/>
    </location>
</feature>
<name>A0ABQ3C9H2_9ACTN</name>
<dbReference type="PROSITE" id="PS00455">
    <property type="entry name" value="AMP_BINDING"/>
    <property type="match status" value="1"/>
</dbReference>
<organism evidence="6 7">
    <name type="scientific">Streptomyces rubiginosohelvolus</name>
    <dbReference type="NCBI Taxonomy" id="67362"/>
    <lineage>
        <taxon>Bacteria</taxon>
        <taxon>Bacillati</taxon>
        <taxon>Actinomycetota</taxon>
        <taxon>Actinomycetes</taxon>
        <taxon>Kitasatosporales</taxon>
        <taxon>Streptomycetaceae</taxon>
        <taxon>Streptomyces</taxon>
    </lineage>
</organism>
<protein>
    <recommendedName>
        <fullName evidence="5">Carrier domain-containing protein</fullName>
    </recommendedName>
</protein>
<dbReference type="SUPFAM" id="SSF52777">
    <property type="entry name" value="CoA-dependent acyltransferases"/>
    <property type="match status" value="2"/>
</dbReference>
<dbReference type="SUPFAM" id="SSF47336">
    <property type="entry name" value="ACP-like"/>
    <property type="match status" value="1"/>
</dbReference>
<comment type="cofactor">
    <cofactor evidence="1">
        <name>pantetheine 4'-phosphate</name>
        <dbReference type="ChEBI" id="CHEBI:47942"/>
    </cofactor>
</comment>
<dbReference type="Gene3D" id="1.10.1200.10">
    <property type="entry name" value="ACP-like"/>
    <property type="match status" value="1"/>
</dbReference>
<dbReference type="Gene3D" id="3.30.300.30">
    <property type="match status" value="1"/>
</dbReference>
<sequence>MSAATVTPHEVPHAASQEGPHATPHATSQEGPHETLHGAVARWAARTPAATAVVHGARRLSYAELDRAADARAGSLARRGVVAGDLVPVLLPRGTELIVSVLAVLKLGAAYALLDPAWPDRRIREVTDRLGARLIVTGDPGCERSGLPAWSPAEAASGAPVRVGGEAASGAPVRVGGEAASGVPVRVGGEAASGVPVRVGGEVSSDAPACVFFTSGTTGRPKGVLSPHRATARLVRPDTFARFGPATVIPLAAALPWDAFSLELWAALLSGGTSLVVEEPYLSGQALREAVAVHGADTVWLTSSLLNMVVDEDPDAFLGLAQVITGGERLSVPHVRAFVRRHPGIALINGYGPVESTVFATTHRITEADCDLPGGIPVGRPVPGTRIHVIDGEICVAGDGLALRYLGEPELTEAKFPRVRVDGEDVRVYRTGDLGRLDENGVLHYEGRADRQVKVRGHRVEPAEVERRIQDLLPAVRDCRVVAHRNAAGNTEGLVAFCVPERPGDPLSAAAATLAAELVAYQRPDAVLAVAGFPLTAQGKLDERALLDLWAPEAADGTRQPKAPTAAGAPSGTSAATAAAQPSGTSAPTAPAQPSGTSSGTAPTSSTGGAVRRASDEPSSYVHRTAAVFAAVLGLPTVPLDTPFTDLGGSSLAGGRVCARLAAELERPVPVSRLYEHPTARGLGQWLAEEVSAPPAPVAAGDDVPLTPMQTGYLTNHLLRPQDRSAHCLLLFRIDGDLDLDSLDSAVETVHERHETLRTACTATPHPVARVTDLPAPVLEILEPEPDTDRAVETLRATLGAPLGLDEGEVWRTALVPLEPGRAWVFGCVVHHIAFDGWSESVLAGDLAAAYNAARAAAGDAAPAPSPPPALSVAASARLRAERLAHADPEHQRATLLDALAGVPELTWPARTDPTDAPVVPVFRTERLLEPDAAARLDAGAARAGVTRYAVLLACYGQVLAELTGQRDFAVGVPVAQRFDPRLDDAVGCHIEMACLRLRGAVLDGGPEAVAEAGRVLDRAFAAQDVSFHELVRLLNPPRTGRPPLFQTLLVLQDNAIPELSLTGLGTTLLRPPYLDIPLEVQTEVWPLPDGRLRLAVNHRPDAVGHATAHELAERLAELVHTLPSHEGDPS</sequence>
<accession>A0ABQ3C9H2</accession>
<dbReference type="PANTHER" id="PTHR45527">
    <property type="entry name" value="NONRIBOSOMAL PEPTIDE SYNTHETASE"/>
    <property type="match status" value="1"/>
</dbReference>
<dbReference type="PROSITE" id="PS50075">
    <property type="entry name" value="CARRIER"/>
    <property type="match status" value="1"/>
</dbReference>
<dbReference type="InterPro" id="IPR020845">
    <property type="entry name" value="AMP-binding_CS"/>
</dbReference>